<name>A0A6F8ZH75_9FIRM</name>
<evidence type="ECO:0000259" key="1">
    <source>
        <dbReference type="Pfam" id="PF05239"/>
    </source>
</evidence>
<dbReference type="PANTHER" id="PTHR40061:SF1">
    <property type="entry name" value="SPORULATION PROTEIN YLMC-RELATED"/>
    <property type="match status" value="1"/>
</dbReference>
<accession>A0A6F8ZH75</accession>
<dbReference type="SUPFAM" id="SSF50346">
    <property type="entry name" value="PRC-barrel domain"/>
    <property type="match status" value="1"/>
</dbReference>
<dbReference type="Pfam" id="PF05239">
    <property type="entry name" value="PRC"/>
    <property type="match status" value="1"/>
</dbReference>
<dbReference type="NCBIfam" id="TIGR02888">
    <property type="entry name" value="spore_YlmC_YmxH"/>
    <property type="match status" value="1"/>
</dbReference>
<dbReference type="KEGG" id="hfv:R50_1528"/>
<keyword evidence="3" id="KW-1185">Reference proteome</keyword>
<dbReference type="EMBL" id="LR778114">
    <property type="protein sequence ID" value="CAB1129029.1"/>
    <property type="molecule type" value="Genomic_DNA"/>
</dbReference>
<dbReference type="InterPro" id="IPR011033">
    <property type="entry name" value="PRC_barrel-like_sf"/>
</dbReference>
<feature type="domain" description="PRC-barrel" evidence="1">
    <location>
        <begin position="2"/>
        <end position="72"/>
    </location>
</feature>
<protein>
    <submittedName>
        <fullName evidence="2">PRC domain-containing protein</fullName>
    </submittedName>
</protein>
<reference evidence="2 3" key="1">
    <citation type="submission" date="2020-02" db="EMBL/GenBank/DDBJ databases">
        <authorList>
            <person name="Hogendoorn C."/>
        </authorList>
    </citation>
    <scope>NUCLEOTIDE SEQUENCE [LARGE SCALE GENOMIC DNA]</scope>
    <source>
        <strain evidence="2">R501</strain>
    </source>
</reference>
<evidence type="ECO:0000313" key="2">
    <source>
        <dbReference type="EMBL" id="CAB1129029.1"/>
    </source>
</evidence>
<dbReference type="Proteomes" id="UP000503399">
    <property type="component" value="Chromosome"/>
</dbReference>
<dbReference type="InterPro" id="IPR014238">
    <property type="entry name" value="Spore_YlmC/YmxH"/>
</dbReference>
<dbReference type="PANTHER" id="PTHR40061">
    <property type="entry name" value="SPORULATION PROTEIN YLMC-RELATED"/>
    <property type="match status" value="1"/>
</dbReference>
<proteinExistence type="predicted"/>
<dbReference type="AlphaFoldDB" id="A0A6F8ZH75"/>
<gene>
    <name evidence="2" type="ORF">R50_1528</name>
</gene>
<dbReference type="Gene3D" id="2.30.30.240">
    <property type="entry name" value="PRC-barrel domain"/>
    <property type="match status" value="1"/>
</dbReference>
<evidence type="ECO:0000313" key="3">
    <source>
        <dbReference type="Proteomes" id="UP000503399"/>
    </source>
</evidence>
<sequence length="93" mass="10249">MRMSEFATKEIINLADGSRLGQVGDAELLIDEETGRIETILVWPRRKGAGELVIPWSAVRQIGPEVLIVDLRPGDPPLPRVPRAAMPAPRERG</sequence>
<organism evidence="2 3">
    <name type="scientific">Candidatus Hydrogenisulfobacillus filiaventi</name>
    <dbReference type="NCBI Taxonomy" id="2707344"/>
    <lineage>
        <taxon>Bacteria</taxon>
        <taxon>Bacillati</taxon>
        <taxon>Bacillota</taxon>
        <taxon>Clostridia</taxon>
        <taxon>Eubacteriales</taxon>
        <taxon>Clostridiales Family XVII. Incertae Sedis</taxon>
        <taxon>Candidatus Hydrogenisulfobacillus</taxon>
    </lineage>
</organism>
<dbReference type="InterPro" id="IPR027275">
    <property type="entry name" value="PRC-brl_dom"/>
</dbReference>